<reference evidence="1" key="1">
    <citation type="submission" date="2022-11" db="EMBL/GenBank/DDBJ databases">
        <title>Centuries of genome instability and evolution in soft-shell clam transmissible cancer (bioRxiv).</title>
        <authorList>
            <person name="Hart S.F.M."/>
            <person name="Yonemitsu M.A."/>
            <person name="Giersch R.M."/>
            <person name="Beal B.F."/>
            <person name="Arriagada G."/>
            <person name="Davis B.W."/>
            <person name="Ostrander E.A."/>
            <person name="Goff S.P."/>
            <person name="Metzger M.J."/>
        </authorList>
    </citation>
    <scope>NUCLEOTIDE SEQUENCE</scope>
    <source>
        <strain evidence="1">MELC-2E11</strain>
        <tissue evidence="1">Siphon/mantle</tissue>
    </source>
</reference>
<dbReference type="Proteomes" id="UP001164746">
    <property type="component" value="Chromosome 5"/>
</dbReference>
<evidence type="ECO:0000313" key="2">
    <source>
        <dbReference type="Proteomes" id="UP001164746"/>
    </source>
</evidence>
<accession>A0ABY7E7K3</accession>
<evidence type="ECO:0000313" key="1">
    <source>
        <dbReference type="EMBL" id="WAR06020.1"/>
    </source>
</evidence>
<name>A0ABY7E7K3_MYAAR</name>
<dbReference type="EMBL" id="CP111016">
    <property type="protein sequence ID" value="WAR06020.1"/>
    <property type="molecule type" value="Genomic_DNA"/>
</dbReference>
<gene>
    <name evidence="1" type="ORF">MAR_021389</name>
</gene>
<proteinExistence type="predicted"/>
<protein>
    <submittedName>
        <fullName evidence="1">Uncharacterized protein</fullName>
    </submittedName>
</protein>
<sequence length="27" mass="3288">MSYQILEAKLLMMTQMFLKKNLAQREQ</sequence>
<keyword evidence="2" id="KW-1185">Reference proteome</keyword>
<organism evidence="1 2">
    <name type="scientific">Mya arenaria</name>
    <name type="common">Soft-shell clam</name>
    <dbReference type="NCBI Taxonomy" id="6604"/>
    <lineage>
        <taxon>Eukaryota</taxon>
        <taxon>Metazoa</taxon>
        <taxon>Spiralia</taxon>
        <taxon>Lophotrochozoa</taxon>
        <taxon>Mollusca</taxon>
        <taxon>Bivalvia</taxon>
        <taxon>Autobranchia</taxon>
        <taxon>Heteroconchia</taxon>
        <taxon>Euheterodonta</taxon>
        <taxon>Imparidentia</taxon>
        <taxon>Neoheterodontei</taxon>
        <taxon>Myida</taxon>
        <taxon>Myoidea</taxon>
        <taxon>Myidae</taxon>
        <taxon>Mya</taxon>
    </lineage>
</organism>